<dbReference type="AlphaFoldDB" id="A0AAV1P6W8"/>
<protein>
    <submittedName>
        <fullName evidence="2">Uncharacterized protein</fullName>
    </submittedName>
</protein>
<gene>
    <name evidence="2" type="ORF">FSCOSCO3_A023774</name>
</gene>
<evidence type="ECO:0000313" key="3">
    <source>
        <dbReference type="Proteomes" id="UP001314229"/>
    </source>
</evidence>
<organism evidence="2 3">
    <name type="scientific">Scomber scombrus</name>
    <name type="common">Atlantic mackerel</name>
    <name type="synonym">Scomber vernalis</name>
    <dbReference type="NCBI Taxonomy" id="13677"/>
    <lineage>
        <taxon>Eukaryota</taxon>
        <taxon>Metazoa</taxon>
        <taxon>Chordata</taxon>
        <taxon>Craniata</taxon>
        <taxon>Vertebrata</taxon>
        <taxon>Euteleostomi</taxon>
        <taxon>Actinopterygii</taxon>
        <taxon>Neopterygii</taxon>
        <taxon>Teleostei</taxon>
        <taxon>Neoteleostei</taxon>
        <taxon>Acanthomorphata</taxon>
        <taxon>Pelagiaria</taxon>
        <taxon>Scombriformes</taxon>
        <taxon>Scombridae</taxon>
        <taxon>Scomber</taxon>
    </lineage>
</organism>
<keyword evidence="3" id="KW-1185">Reference proteome</keyword>
<sequence length="80" mass="8664">MGSSRKEDVSSVPPSSPRSNPVTAQTVFVFLSLLNLPLTGKPAVSPRHWVLLSLTLSIPVPKWMPSVQGNGKLPRAKTHH</sequence>
<dbReference type="EMBL" id="CAWUFR010000100">
    <property type="protein sequence ID" value="CAK6967068.1"/>
    <property type="molecule type" value="Genomic_DNA"/>
</dbReference>
<evidence type="ECO:0000313" key="2">
    <source>
        <dbReference type="EMBL" id="CAK6967068.1"/>
    </source>
</evidence>
<proteinExistence type="predicted"/>
<dbReference type="Proteomes" id="UP001314229">
    <property type="component" value="Unassembled WGS sequence"/>
</dbReference>
<name>A0AAV1P6W8_SCOSC</name>
<evidence type="ECO:0000256" key="1">
    <source>
        <dbReference type="SAM" id="MobiDB-lite"/>
    </source>
</evidence>
<comment type="caution">
    <text evidence="2">The sequence shown here is derived from an EMBL/GenBank/DDBJ whole genome shotgun (WGS) entry which is preliminary data.</text>
</comment>
<feature type="compositionally biased region" description="Low complexity" evidence="1">
    <location>
        <begin position="10"/>
        <end position="21"/>
    </location>
</feature>
<reference evidence="2 3" key="1">
    <citation type="submission" date="2024-01" db="EMBL/GenBank/DDBJ databases">
        <authorList>
            <person name="Alioto T."/>
            <person name="Alioto T."/>
            <person name="Gomez Garrido J."/>
        </authorList>
    </citation>
    <scope>NUCLEOTIDE SEQUENCE [LARGE SCALE GENOMIC DNA]</scope>
</reference>
<feature type="region of interest" description="Disordered" evidence="1">
    <location>
        <begin position="1"/>
        <end position="21"/>
    </location>
</feature>
<accession>A0AAV1P6W8</accession>